<evidence type="ECO:0000313" key="6">
    <source>
        <dbReference type="EMBL" id="CAG9332823.1"/>
    </source>
</evidence>
<dbReference type="AlphaFoldDB" id="A0AAU9K2R2"/>
<sequence length="354" mass="39629">MFEGLSQRTNKNHLKNSIITFLAISSLCFLAYFVSSDNSFKTPVDFQYNLELEEFRSFISKYSKDYKTEEEFYHRLRIFRDNLSYIRVFNSQGQTWYMGINQFSDLTHEEFNLAHKNKIIVPELPISDTTEKLAHPNLKMKRKWDWRQEGCVTQVLNEGNCDAPWAYTAVDAIASQYCVSGHNLVQLSVQEVIDCSGSYGNNGCNGGTITNVYKFAMKNGLTTEEIYPNTGKQGVCKTAKEKETIATISKYANVTPNNATALESVILQTPVSVTVEAIGAGWQNYKGGVISSNCGTSLDWAVLAIGYNLDNSPPYYICKNSWGDDWGEAGYVRVSIVDGAGTCGIQMSPSYPIF</sequence>
<dbReference type="InterPro" id="IPR013201">
    <property type="entry name" value="Prot_inhib_I29"/>
</dbReference>
<comment type="caution">
    <text evidence="6">The sequence shown here is derived from an EMBL/GenBank/DDBJ whole genome shotgun (WGS) entry which is preliminary data.</text>
</comment>
<organism evidence="6 7">
    <name type="scientific">Blepharisma stoltei</name>
    <dbReference type="NCBI Taxonomy" id="1481888"/>
    <lineage>
        <taxon>Eukaryota</taxon>
        <taxon>Sar</taxon>
        <taxon>Alveolata</taxon>
        <taxon>Ciliophora</taxon>
        <taxon>Postciliodesmatophora</taxon>
        <taxon>Heterotrichea</taxon>
        <taxon>Heterotrichida</taxon>
        <taxon>Blepharismidae</taxon>
        <taxon>Blepharisma</taxon>
    </lineage>
</organism>
<dbReference type="InterPro" id="IPR039417">
    <property type="entry name" value="Peptidase_C1A_papain-like"/>
</dbReference>
<reference evidence="6" key="1">
    <citation type="submission" date="2021-09" db="EMBL/GenBank/DDBJ databases">
        <authorList>
            <consortium name="AG Swart"/>
            <person name="Singh M."/>
            <person name="Singh A."/>
            <person name="Seah K."/>
            <person name="Emmerich C."/>
        </authorList>
    </citation>
    <scope>NUCLEOTIDE SEQUENCE</scope>
    <source>
        <strain evidence="6">ATCC30299</strain>
    </source>
</reference>
<dbReference type="PANTHER" id="PTHR12411">
    <property type="entry name" value="CYSTEINE PROTEASE FAMILY C1-RELATED"/>
    <property type="match status" value="1"/>
</dbReference>
<gene>
    <name evidence="6" type="ORF">BSTOLATCC_MIC57112</name>
</gene>
<feature type="transmembrane region" description="Helical" evidence="3">
    <location>
        <begin position="16"/>
        <end position="34"/>
    </location>
</feature>
<dbReference type="GO" id="GO:0006508">
    <property type="term" value="P:proteolysis"/>
    <property type="evidence" value="ECO:0007669"/>
    <property type="project" value="InterPro"/>
</dbReference>
<accession>A0AAU9K2R2</accession>
<dbReference type="Pfam" id="PF00112">
    <property type="entry name" value="Peptidase_C1"/>
    <property type="match status" value="1"/>
</dbReference>
<dbReference type="GO" id="GO:0008234">
    <property type="term" value="F:cysteine-type peptidase activity"/>
    <property type="evidence" value="ECO:0007669"/>
    <property type="project" value="InterPro"/>
</dbReference>
<dbReference type="Gene3D" id="3.90.70.10">
    <property type="entry name" value="Cysteine proteinases"/>
    <property type="match status" value="1"/>
</dbReference>
<evidence type="ECO:0000256" key="1">
    <source>
        <dbReference type="ARBA" id="ARBA00008455"/>
    </source>
</evidence>
<dbReference type="InterPro" id="IPR038765">
    <property type="entry name" value="Papain-like_cys_pep_sf"/>
</dbReference>
<dbReference type="Proteomes" id="UP001162131">
    <property type="component" value="Unassembled WGS sequence"/>
</dbReference>
<keyword evidence="2" id="KW-0865">Zymogen</keyword>
<keyword evidence="3" id="KW-1133">Transmembrane helix</keyword>
<dbReference type="InterPro" id="IPR000668">
    <property type="entry name" value="Peptidase_C1A_C"/>
</dbReference>
<evidence type="ECO:0000313" key="7">
    <source>
        <dbReference type="Proteomes" id="UP001162131"/>
    </source>
</evidence>
<dbReference type="Pfam" id="PF08246">
    <property type="entry name" value="Inhibitor_I29"/>
    <property type="match status" value="1"/>
</dbReference>
<dbReference type="InterPro" id="IPR013128">
    <property type="entry name" value="Peptidase_C1A"/>
</dbReference>
<feature type="domain" description="Peptidase C1A papain C-terminal" evidence="4">
    <location>
        <begin position="140"/>
        <end position="353"/>
    </location>
</feature>
<protein>
    <submittedName>
        <fullName evidence="6">Uncharacterized protein</fullName>
    </submittedName>
</protein>
<dbReference type="SMART" id="SM00645">
    <property type="entry name" value="Pept_C1"/>
    <property type="match status" value="1"/>
</dbReference>
<feature type="domain" description="Cathepsin propeptide inhibitor" evidence="5">
    <location>
        <begin position="55"/>
        <end position="111"/>
    </location>
</feature>
<evidence type="ECO:0000259" key="4">
    <source>
        <dbReference type="SMART" id="SM00645"/>
    </source>
</evidence>
<comment type="similarity">
    <text evidence="1">Belongs to the peptidase C1 family.</text>
</comment>
<dbReference type="EMBL" id="CAJZBQ010000055">
    <property type="protein sequence ID" value="CAG9332823.1"/>
    <property type="molecule type" value="Genomic_DNA"/>
</dbReference>
<dbReference type="SUPFAM" id="SSF54001">
    <property type="entry name" value="Cysteine proteinases"/>
    <property type="match status" value="1"/>
</dbReference>
<evidence type="ECO:0000259" key="5">
    <source>
        <dbReference type="SMART" id="SM00848"/>
    </source>
</evidence>
<name>A0AAU9K2R2_9CILI</name>
<keyword evidence="3" id="KW-0812">Transmembrane</keyword>
<evidence type="ECO:0000256" key="3">
    <source>
        <dbReference type="SAM" id="Phobius"/>
    </source>
</evidence>
<proteinExistence type="inferred from homology"/>
<keyword evidence="3" id="KW-0472">Membrane</keyword>
<dbReference type="SMART" id="SM00848">
    <property type="entry name" value="Inhibitor_I29"/>
    <property type="match status" value="1"/>
</dbReference>
<dbReference type="CDD" id="cd02248">
    <property type="entry name" value="Peptidase_C1A"/>
    <property type="match status" value="1"/>
</dbReference>
<keyword evidence="7" id="KW-1185">Reference proteome</keyword>
<evidence type="ECO:0000256" key="2">
    <source>
        <dbReference type="ARBA" id="ARBA00023145"/>
    </source>
</evidence>